<evidence type="ECO:0000259" key="7">
    <source>
        <dbReference type="PROSITE" id="PS50862"/>
    </source>
</evidence>
<feature type="domain" description="Aminoacyl-transfer RNA synthetases class-II family profile" evidence="7">
    <location>
        <begin position="11"/>
        <end position="288"/>
    </location>
</feature>
<dbReference type="PIRSF" id="PIRSF001549">
    <property type="entry name" value="His-tRNA_synth"/>
    <property type="match status" value="1"/>
</dbReference>
<evidence type="ECO:0000256" key="1">
    <source>
        <dbReference type="ARBA" id="ARBA00008226"/>
    </source>
</evidence>
<dbReference type="InterPro" id="IPR006195">
    <property type="entry name" value="aa-tRNA-synth_II"/>
</dbReference>
<dbReference type="GO" id="GO:0005524">
    <property type="term" value="F:ATP binding"/>
    <property type="evidence" value="ECO:0007669"/>
    <property type="project" value="UniProtKB-UniRule"/>
</dbReference>
<dbReference type="InterPro" id="IPR036621">
    <property type="entry name" value="Anticodon-bd_dom_sf"/>
</dbReference>
<dbReference type="EMBL" id="JAGQKZ010000002">
    <property type="protein sequence ID" value="MCA9391649.1"/>
    <property type="molecule type" value="Genomic_DNA"/>
</dbReference>
<dbReference type="AlphaFoldDB" id="A0A955LK35"/>
<reference evidence="8" key="1">
    <citation type="submission" date="2020-04" db="EMBL/GenBank/DDBJ databases">
        <authorList>
            <person name="Zhang T."/>
        </authorList>
    </citation>
    <scope>NUCLEOTIDE SEQUENCE</scope>
    <source>
        <strain evidence="8">HKST-UBA03</strain>
    </source>
</reference>
<feature type="binding site" evidence="6">
    <location>
        <position position="271"/>
    </location>
    <ligand>
        <name>L-histidine</name>
        <dbReference type="ChEBI" id="CHEBI:57595"/>
    </ligand>
</feature>
<keyword evidence="5" id="KW-0067">ATP-binding</keyword>
<dbReference type="NCBIfam" id="TIGR00442">
    <property type="entry name" value="hisS"/>
    <property type="match status" value="1"/>
</dbReference>
<dbReference type="InterPro" id="IPR015807">
    <property type="entry name" value="His-tRNA-ligase"/>
</dbReference>
<evidence type="ECO:0000313" key="9">
    <source>
        <dbReference type="Proteomes" id="UP000751518"/>
    </source>
</evidence>
<evidence type="ECO:0000313" key="8">
    <source>
        <dbReference type="EMBL" id="MCA9391649.1"/>
    </source>
</evidence>
<dbReference type="HAMAP" id="MF_00127">
    <property type="entry name" value="His_tRNA_synth"/>
    <property type="match status" value="1"/>
</dbReference>
<dbReference type="Gene3D" id="3.40.50.800">
    <property type="entry name" value="Anticodon-binding domain"/>
    <property type="match status" value="1"/>
</dbReference>
<keyword evidence="2 5" id="KW-0547">Nucleotide-binding</keyword>
<feature type="binding site" evidence="6">
    <location>
        <position position="129"/>
    </location>
    <ligand>
        <name>L-histidine</name>
        <dbReference type="ChEBI" id="CHEBI:57595"/>
    </ligand>
</feature>
<reference evidence="8" key="2">
    <citation type="journal article" date="2021" name="Microbiome">
        <title>Successional dynamics and alternative stable states in a saline activated sludge microbial community over 9 years.</title>
        <authorList>
            <person name="Wang Y."/>
            <person name="Ye J."/>
            <person name="Ju F."/>
            <person name="Liu L."/>
            <person name="Boyd J.A."/>
            <person name="Deng Y."/>
            <person name="Parks D.H."/>
            <person name="Jiang X."/>
            <person name="Yin X."/>
            <person name="Woodcroft B.J."/>
            <person name="Tyson G.W."/>
            <person name="Hugenholtz P."/>
            <person name="Polz M.F."/>
            <person name="Zhang T."/>
        </authorList>
    </citation>
    <scope>NUCLEOTIDE SEQUENCE</scope>
    <source>
        <strain evidence="8">HKST-UBA03</strain>
    </source>
</reference>
<dbReference type="SUPFAM" id="SSF55681">
    <property type="entry name" value="Class II aaRS and biotin synthetases"/>
    <property type="match status" value="1"/>
</dbReference>
<comment type="similarity">
    <text evidence="1 5">Belongs to the class-II aminoacyl-tRNA synthetase family.</text>
</comment>
<sequence length="436" mass="50359">MANKELLQPYRGTKDYYPNDYSRLDYIFSVWREACMAFGYEEYLAPLVEDRELYTQKHASGDEIANQQLYWLTDQGGREIAIRPEMTPSVSRMVGARYQQLQKPIRWFSVANFMRYERPQKGRVREFFQLNIDNFGDSSVQVDVELIEVAIHIMRLFGASSKMFEIRINNRKWFSYWLEHVVGVTENEQQVSRIIDNLAKNTEEENSQKLGDAGLTPEQIDLVLRLPQLQIDDLAQYLDKSEGAAELYALMKSLEEKGYKEFIRYDASLLRGFDYYTGNVFEQFDLHPDNNRSMFGGGRYDDLVELYSGISVPANGFAPGNVTTELFLDNWNLWPEFENNTDVLVTVFNEELRHKSWGVATSLRDAGLFVQLYLKQGEAIKEQLSYANKSGIPFVVILGPEEDEKGLLVWKNMISGEQRVVKLEGLLEEVTNGHAD</sequence>
<evidence type="ECO:0000256" key="5">
    <source>
        <dbReference type="HAMAP-Rule" id="MF_00127"/>
    </source>
</evidence>
<keyword evidence="5 8" id="KW-0436">Ligase</keyword>
<gene>
    <name evidence="5" type="primary">hisS</name>
    <name evidence="8" type="ORF">KC614_00400</name>
</gene>
<dbReference type="PANTHER" id="PTHR43707:SF1">
    <property type="entry name" value="HISTIDINE--TRNA LIGASE, MITOCHONDRIAL-RELATED"/>
    <property type="match status" value="1"/>
</dbReference>
<proteinExistence type="inferred from homology"/>
<dbReference type="Pfam" id="PF03129">
    <property type="entry name" value="HGTP_anticodon"/>
    <property type="match status" value="1"/>
</dbReference>
<dbReference type="InterPro" id="IPR004516">
    <property type="entry name" value="HisRS/HisZ"/>
</dbReference>
<dbReference type="Proteomes" id="UP000751518">
    <property type="component" value="Unassembled WGS sequence"/>
</dbReference>
<evidence type="ECO:0000256" key="6">
    <source>
        <dbReference type="PIRSR" id="PIRSR001549-1"/>
    </source>
</evidence>
<dbReference type="InterPro" id="IPR041715">
    <property type="entry name" value="HisRS-like_core"/>
</dbReference>
<comment type="catalytic activity">
    <reaction evidence="4 5">
        <text>tRNA(His) + L-histidine + ATP = L-histidyl-tRNA(His) + AMP + diphosphate + H(+)</text>
        <dbReference type="Rhea" id="RHEA:17313"/>
        <dbReference type="Rhea" id="RHEA-COMP:9665"/>
        <dbReference type="Rhea" id="RHEA-COMP:9689"/>
        <dbReference type="ChEBI" id="CHEBI:15378"/>
        <dbReference type="ChEBI" id="CHEBI:30616"/>
        <dbReference type="ChEBI" id="CHEBI:33019"/>
        <dbReference type="ChEBI" id="CHEBI:57595"/>
        <dbReference type="ChEBI" id="CHEBI:78442"/>
        <dbReference type="ChEBI" id="CHEBI:78527"/>
        <dbReference type="ChEBI" id="CHEBI:456215"/>
        <dbReference type="EC" id="6.1.1.21"/>
    </reaction>
</comment>
<dbReference type="Gene3D" id="3.30.930.10">
    <property type="entry name" value="Bira Bifunctional Protein, Domain 2"/>
    <property type="match status" value="1"/>
</dbReference>
<keyword evidence="5" id="KW-0648">Protein biosynthesis</keyword>
<feature type="binding site" evidence="6">
    <location>
        <position position="115"/>
    </location>
    <ligand>
        <name>L-histidine</name>
        <dbReference type="ChEBI" id="CHEBI:57595"/>
    </ligand>
</feature>
<evidence type="ECO:0000256" key="2">
    <source>
        <dbReference type="ARBA" id="ARBA00022741"/>
    </source>
</evidence>
<name>A0A955LK35_UNCKA</name>
<dbReference type="GO" id="GO:0005737">
    <property type="term" value="C:cytoplasm"/>
    <property type="evidence" value="ECO:0007669"/>
    <property type="project" value="UniProtKB-SubCell"/>
</dbReference>
<dbReference type="SUPFAM" id="SSF52954">
    <property type="entry name" value="Class II aaRS ABD-related"/>
    <property type="match status" value="1"/>
</dbReference>
<dbReference type="InterPro" id="IPR004154">
    <property type="entry name" value="Anticodon-bd"/>
</dbReference>
<organism evidence="8 9">
    <name type="scientific">candidate division WWE3 bacterium</name>
    <dbReference type="NCBI Taxonomy" id="2053526"/>
    <lineage>
        <taxon>Bacteria</taxon>
        <taxon>Katanobacteria</taxon>
    </lineage>
</organism>
<dbReference type="PANTHER" id="PTHR43707">
    <property type="entry name" value="HISTIDYL-TRNA SYNTHETASE"/>
    <property type="match status" value="1"/>
</dbReference>
<feature type="binding site" evidence="6">
    <location>
        <position position="133"/>
    </location>
    <ligand>
        <name>L-histidine</name>
        <dbReference type="ChEBI" id="CHEBI:57595"/>
    </ligand>
</feature>
<dbReference type="GO" id="GO:0004821">
    <property type="term" value="F:histidine-tRNA ligase activity"/>
    <property type="evidence" value="ECO:0007669"/>
    <property type="project" value="UniProtKB-UniRule"/>
</dbReference>
<protein>
    <recommendedName>
        <fullName evidence="5">Histidine--tRNA ligase</fullName>
        <ecNumber evidence="5">6.1.1.21</ecNumber>
    </recommendedName>
    <alternativeName>
        <fullName evidence="5">Histidyl-tRNA synthetase</fullName>
        <shortName evidence="5">HisRS</shortName>
    </alternativeName>
</protein>
<accession>A0A955LK35</accession>
<dbReference type="InterPro" id="IPR045864">
    <property type="entry name" value="aa-tRNA-synth_II/BPL/LPL"/>
</dbReference>
<evidence type="ECO:0000256" key="3">
    <source>
        <dbReference type="ARBA" id="ARBA00023146"/>
    </source>
</evidence>
<dbReference type="CDD" id="cd00773">
    <property type="entry name" value="HisRS-like_core"/>
    <property type="match status" value="1"/>
</dbReference>
<dbReference type="GO" id="GO:0006427">
    <property type="term" value="P:histidyl-tRNA aminoacylation"/>
    <property type="evidence" value="ECO:0007669"/>
    <property type="project" value="UniProtKB-UniRule"/>
</dbReference>
<dbReference type="Pfam" id="PF13393">
    <property type="entry name" value="tRNA-synt_His"/>
    <property type="match status" value="1"/>
</dbReference>
<comment type="subcellular location">
    <subcellularLocation>
        <location evidence="5">Cytoplasm</location>
    </subcellularLocation>
</comment>
<feature type="binding site" evidence="6">
    <location>
        <begin position="85"/>
        <end position="87"/>
    </location>
    <ligand>
        <name>L-histidine</name>
        <dbReference type="ChEBI" id="CHEBI:57595"/>
    </ligand>
</feature>
<keyword evidence="3 5" id="KW-0030">Aminoacyl-tRNA synthetase</keyword>
<comment type="subunit">
    <text evidence="5">Homodimer.</text>
</comment>
<feature type="binding site" evidence="6">
    <location>
        <begin position="275"/>
        <end position="276"/>
    </location>
    <ligand>
        <name>L-histidine</name>
        <dbReference type="ChEBI" id="CHEBI:57595"/>
    </ligand>
</feature>
<comment type="caution">
    <text evidence="8">The sequence shown here is derived from an EMBL/GenBank/DDBJ whole genome shotgun (WGS) entry which is preliminary data.</text>
</comment>
<keyword evidence="5" id="KW-0963">Cytoplasm</keyword>
<evidence type="ECO:0000256" key="4">
    <source>
        <dbReference type="ARBA" id="ARBA00047639"/>
    </source>
</evidence>
<dbReference type="PROSITE" id="PS50862">
    <property type="entry name" value="AA_TRNA_LIGASE_II"/>
    <property type="match status" value="1"/>
</dbReference>
<dbReference type="EC" id="6.1.1.21" evidence="5"/>